<comment type="caution">
    <text evidence="3">The sequence shown here is derived from an EMBL/GenBank/DDBJ whole genome shotgun (WGS) entry which is preliminary data.</text>
</comment>
<dbReference type="InterPro" id="IPR029058">
    <property type="entry name" value="AB_hydrolase_fold"/>
</dbReference>
<dbReference type="Proteomes" id="UP000694501">
    <property type="component" value="Unassembled WGS sequence"/>
</dbReference>
<reference evidence="3" key="1">
    <citation type="submission" date="2021-06" db="EMBL/GenBank/DDBJ databases">
        <title>Sequencing of actinobacteria type strains.</title>
        <authorList>
            <person name="Nguyen G.-S."/>
            <person name="Wentzel A."/>
        </authorList>
    </citation>
    <scope>NUCLEOTIDE SEQUENCE</scope>
    <source>
        <strain evidence="3">P38-E01</strain>
    </source>
</reference>
<dbReference type="Gene3D" id="3.40.50.1820">
    <property type="entry name" value="alpha/beta hydrolase"/>
    <property type="match status" value="1"/>
</dbReference>
<evidence type="ECO:0000256" key="2">
    <source>
        <dbReference type="SAM" id="SignalP"/>
    </source>
</evidence>
<protein>
    <recommendedName>
        <fullName evidence="5">Alpha/beta hydrolase</fullName>
    </recommendedName>
</protein>
<proteinExistence type="predicted"/>
<dbReference type="InterPro" id="IPR006311">
    <property type="entry name" value="TAT_signal"/>
</dbReference>
<feature type="chain" id="PRO_5039198229" description="Alpha/beta hydrolase" evidence="2">
    <location>
        <begin position="25"/>
        <end position="510"/>
    </location>
</feature>
<dbReference type="PROSITE" id="PS51318">
    <property type="entry name" value="TAT"/>
    <property type="match status" value="1"/>
</dbReference>
<sequence length="510" mass="54793">MSSRRRRTAWAAVLTGTVAASLLAAPSFSSATPAAPSGVSSDSAPGGSSGGSSTGGSSAEAADCPDGLKAAATCYAGRDHNGAYYTVAIPDEWNRSLVVHAHGGPGLGDGSDPERSVGDLERWSVMVEEGYAWVGSSYRRGGYGTRMAAADTENVRRAFVAQFGEPRRTYLHGQSWGGNVAAKILETYGSSRSADAAPGTRGVRSGPYDGALMTNGLLAGGSRGYDFRVDLRAVYQFYCQNLPRPSEPQYPVWQGLPADSDLTTGEVNARLQECTGHSSPPAERTAEQQRKLTDILAVTGVPEHELASHLRFSVFTFRDVVHNRLDGRNPFSNKGVRYSGSRDDAALNAGVERFSADRSAARDLAWDSDLTGRVDVPVLTLHAIDDPTVYVENESAYRATLRAAHRGHRLVQSFTRESEHSGLSTAEYANSVAALDSWVREGRRPTPRSLAASCARFDEEYGTGCFHDPTYRPAPYSSRVNARPGGHRWPAMTSAQERRWSKIEGIGIAP</sequence>
<feature type="compositionally biased region" description="Low complexity" evidence="1">
    <location>
        <begin position="31"/>
        <end position="46"/>
    </location>
</feature>
<evidence type="ECO:0000256" key="1">
    <source>
        <dbReference type="SAM" id="MobiDB-lite"/>
    </source>
</evidence>
<dbReference type="SUPFAM" id="SSF53474">
    <property type="entry name" value="alpha/beta-Hydrolases"/>
    <property type="match status" value="1"/>
</dbReference>
<name>A0A949N8B7_9ACTN</name>
<keyword evidence="2" id="KW-0732">Signal</keyword>
<feature type="signal peptide" evidence="2">
    <location>
        <begin position="1"/>
        <end position="24"/>
    </location>
</feature>
<evidence type="ECO:0000313" key="3">
    <source>
        <dbReference type="EMBL" id="MBU7598371.1"/>
    </source>
</evidence>
<dbReference type="AlphaFoldDB" id="A0A949N8B7"/>
<organism evidence="3 4">
    <name type="scientific">Streptomyces tardus</name>
    <dbReference type="NCBI Taxonomy" id="2780544"/>
    <lineage>
        <taxon>Bacteria</taxon>
        <taxon>Bacillati</taxon>
        <taxon>Actinomycetota</taxon>
        <taxon>Actinomycetes</taxon>
        <taxon>Kitasatosporales</taxon>
        <taxon>Streptomycetaceae</taxon>
        <taxon>Streptomyces</taxon>
    </lineage>
</organism>
<evidence type="ECO:0000313" key="4">
    <source>
        <dbReference type="Proteomes" id="UP000694501"/>
    </source>
</evidence>
<gene>
    <name evidence="3" type="ORF">JGS22_012275</name>
</gene>
<keyword evidence="4" id="KW-1185">Reference proteome</keyword>
<feature type="region of interest" description="Disordered" evidence="1">
    <location>
        <begin position="31"/>
        <end position="62"/>
    </location>
</feature>
<dbReference type="EMBL" id="JAELVF020000001">
    <property type="protein sequence ID" value="MBU7598371.1"/>
    <property type="molecule type" value="Genomic_DNA"/>
</dbReference>
<evidence type="ECO:0008006" key="5">
    <source>
        <dbReference type="Google" id="ProtNLM"/>
    </source>
</evidence>
<accession>A0A949N8B7</accession>